<evidence type="ECO:0000256" key="2">
    <source>
        <dbReference type="ARBA" id="ARBA00010790"/>
    </source>
</evidence>
<accession>A0A543KC99</accession>
<dbReference type="Pfam" id="PF00732">
    <property type="entry name" value="GMC_oxred_N"/>
    <property type="match status" value="1"/>
</dbReference>
<evidence type="ECO:0000313" key="8">
    <source>
        <dbReference type="Proteomes" id="UP000320582"/>
    </source>
</evidence>
<evidence type="ECO:0000259" key="6">
    <source>
        <dbReference type="PROSITE" id="PS00624"/>
    </source>
</evidence>
<protein>
    <submittedName>
        <fullName evidence="7">Choline dehydrogenase</fullName>
    </submittedName>
</protein>
<dbReference type="InterPro" id="IPR036188">
    <property type="entry name" value="FAD/NAD-bd_sf"/>
</dbReference>
<dbReference type="PROSITE" id="PS00624">
    <property type="entry name" value="GMC_OXRED_2"/>
    <property type="match status" value="1"/>
</dbReference>
<dbReference type="SUPFAM" id="SSF54373">
    <property type="entry name" value="FAD-linked reductases, C-terminal domain"/>
    <property type="match status" value="1"/>
</dbReference>
<dbReference type="InterPro" id="IPR012132">
    <property type="entry name" value="GMC_OxRdtase"/>
</dbReference>
<evidence type="ECO:0000256" key="5">
    <source>
        <dbReference type="PIRSR" id="PIRSR000137-2"/>
    </source>
</evidence>
<keyword evidence="3" id="KW-0285">Flavoprotein</keyword>
<comment type="cofactor">
    <cofactor evidence="1 5">
        <name>FAD</name>
        <dbReference type="ChEBI" id="CHEBI:57692"/>
    </cofactor>
</comment>
<dbReference type="SUPFAM" id="SSF51905">
    <property type="entry name" value="FAD/NAD(P)-binding domain"/>
    <property type="match status" value="1"/>
</dbReference>
<dbReference type="PANTHER" id="PTHR11552:SF147">
    <property type="entry name" value="CHOLINE DEHYDROGENASE, MITOCHONDRIAL"/>
    <property type="match status" value="1"/>
</dbReference>
<dbReference type="AlphaFoldDB" id="A0A543KC99"/>
<dbReference type="RefSeq" id="WP_142080332.1">
    <property type="nucleotide sequence ID" value="NZ_VFPT01000001.1"/>
</dbReference>
<dbReference type="EMBL" id="VFPT01000001">
    <property type="protein sequence ID" value="TQM92662.1"/>
    <property type="molecule type" value="Genomic_DNA"/>
</dbReference>
<evidence type="ECO:0000256" key="3">
    <source>
        <dbReference type="ARBA" id="ARBA00022630"/>
    </source>
</evidence>
<comment type="caution">
    <text evidence="7">The sequence shown here is derived from an EMBL/GenBank/DDBJ whole genome shotgun (WGS) entry which is preliminary data.</text>
</comment>
<evidence type="ECO:0000313" key="7">
    <source>
        <dbReference type="EMBL" id="TQM92662.1"/>
    </source>
</evidence>
<feature type="binding site" evidence="5">
    <location>
        <position position="215"/>
    </location>
    <ligand>
        <name>FAD</name>
        <dbReference type="ChEBI" id="CHEBI:57692"/>
    </ligand>
</feature>
<dbReference type="Gene3D" id="3.50.50.60">
    <property type="entry name" value="FAD/NAD(P)-binding domain"/>
    <property type="match status" value="1"/>
</dbReference>
<dbReference type="OrthoDB" id="9785276at2"/>
<evidence type="ECO:0000256" key="1">
    <source>
        <dbReference type="ARBA" id="ARBA00001974"/>
    </source>
</evidence>
<dbReference type="PANTHER" id="PTHR11552">
    <property type="entry name" value="GLUCOSE-METHANOL-CHOLINE GMC OXIDOREDUCTASE"/>
    <property type="match status" value="1"/>
</dbReference>
<keyword evidence="8" id="KW-1185">Reference proteome</keyword>
<dbReference type="InterPro" id="IPR007867">
    <property type="entry name" value="GMC_OxRtase_C"/>
</dbReference>
<dbReference type="GO" id="GO:0050660">
    <property type="term" value="F:flavin adenine dinucleotide binding"/>
    <property type="evidence" value="ECO:0007669"/>
    <property type="project" value="InterPro"/>
</dbReference>
<reference evidence="7 8" key="1">
    <citation type="submission" date="2019-06" db="EMBL/GenBank/DDBJ databases">
        <title>Genomic Encyclopedia of Archaeal and Bacterial Type Strains, Phase II (KMG-II): from individual species to whole genera.</title>
        <authorList>
            <person name="Goeker M."/>
        </authorList>
    </citation>
    <scope>NUCLEOTIDE SEQUENCE [LARGE SCALE GENOMIC DNA]</scope>
    <source>
        <strain evidence="7 8">DSM 18423</strain>
    </source>
</reference>
<feature type="binding site" evidence="5">
    <location>
        <position position="85"/>
    </location>
    <ligand>
        <name>FAD</name>
        <dbReference type="ChEBI" id="CHEBI:57692"/>
    </ligand>
</feature>
<organism evidence="7 8">
    <name type="scientific">Roseinatronobacter monicus</name>
    <dbReference type="NCBI Taxonomy" id="393481"/>
    <lineage>
        <taxon>Bacteria</taxon>
        <taxon>Pseudomonadati</taxon>
        <taxon>Pseudomonadota</taxon>
        <taxon>Alphaproteobacteria</taxon>
        <taxon>Rhodobacterales</taxon>
        <taxon>Paracoccaceae</taxon>
        <taxon>Roseinatronobacter</taxon>
    </lineage>
</organism>
<dbReference type="Proteomes" id="UP000320582">
    <property type="component" value="Unassembled WGS sequence"/>
</dbReference>
<keyword evidence="4 5" id="KW-0274">FAD</keyword>
<gene>
    <name evidence="7" type="ORF">BD293_1275</name>
</gene>
<sequence length="529" mass="56421">MPVTEYDYIIVGAGAAGCVLADRLSADTRTRVLVLEAGGSDKRFWVKVPLGYAFAHTDPRISVQCATQSDAGLAGRRNSWPRGRVVGGCSSINAMAYMRGLPVDFDDWANSGAHGWGWQTVRATYDSLEAAGDAPAAGPVRVSDLSRHMHPFSKTFLDAAAEIGWPLLDDLNVGAEGLGRYRSTVWKGRRWSAADAFLRPALKRGGVRLEMHAKVQRIEIEGGAAQSVLYRQHGAIRKATARREIIISAGAVHSPQILQLSGIGPGALLQSQGLAVHNALAEVGRGLQDHLAVTYSFAAHTKTLNATLGTPQGRILSGLRYLATRGGPLSVPVNQVGGYVASGRGVAPDTQIYCNPMVHSYGASGPKVTRASGYILSAQPCRPTSRGEIRITSPSPDDQPGIWPNSLATQDDCESAIRAGRLLQRLAQSETLSRARRAAIGPDLLALDDDALLDDFRARASTVFHPSCTCRMGDDPARSVLDARLRVHGTGRLRVVDASAFPNITSGNTNAPTMMLAARAAALILEDNR</sequence>
<proteinExistence type="inferred from homology"/>
<dbReference type="GO" id="GO:0016614">
    <property type="term" value="F:oxidoreductase activity, acting on CH-OH group of donors"/>
    <property type="evidence" value="ECO:0007669"/>
    <property type="project" value="InterPro"/>
</dbReference>
<comment type="similarity">
    <text evidence="2">Belongs to the GMC oxidoreductase family.</text>
</comment>
<dbReference type="Gene3D" id="3.30.560.10">
    <property type="entry name" value="Glucose Oxidase, domain 3"/>
    <property type="match status" value="1"/>
</dbReference>
<evidence type="ECO:0000256" key="4">
    <source>
        <dbReference type="ARBA" id="ARBA00022827"/>
    </source>
</evidence>
<name>A0A543KC99_9RHOB</name>
<dbReference type="InterPro" id="IPR000172">
    <property type="entry name" value="GMC_OxRdtase_N"/>
</dbReference>
<dbReference type="PIRSF" id="PIRSF000137">
    <property type="entry name" value="Alcohol_oxidase"/>
    <property type="match status" value="1"/>
</dbReference>
<dbReference type="Pfam" id="PF05199">
    <property type="entry name" value="GMC_oxred_C"/>
    <property type="match status" value="1"/>
</dbReference>
<feature type="domain" description="Glucose-methanol-choline oxidoreductase N-terminal" evidence="6">
    <location>
        <begin position="250"/>
        <end position="264"/>
    </location>
</feature>